<dbReference type="PANTHER" id="PTHR30012">
    <property type="entry name" value="GENERAL SECRETION PATHWAY PROTEIN"/>
    <property type="match status" value="1"/>
</dbReference>
<evidence type="ECO:0000256" key="2">
    <source>
        <dbReference type="ARBA" id="ARBA00005745"/>
    </source>
</evidence>
<feature type="transmembrane region" description="Helical" evidence="7">
    <location>
        <begin position="117"/>
        <end position="142"/>
    </location>
</feature>
<dbReference type="GO" id="GO:0005886">
    <property type="term" value="C:plasma membrane"/>
    <property type="evidence" value="ECO:0007669"/>
    <property type="project" value="UniProtKB-SubCell"/>
</dbReference>
<dbReference type="PRINTS" id="PR00812">
    <property type="entry name" value="BCTERIALGSPF"/>
</dbReference>
<evidence type="ECO:0000256" key="6">
    <source>
        <dbReference type="ARBA" id="ARBA00023136"/>
    </source>
</evidence>
<keyword evidence="5 7" id="KW-1133">Transmembrane helix</keyword>
<dbReference type="Gene3D" id="1.20.81.30">
    <property type="entry name" value="Type II secretion system (T2SS), domain F"/>
    <property type="match status" value="2"/>
</dbReference>
<evidence type="ECO:0000256" key="5">
    <source>
        <dbReference type="ARBA" id="ARBA00022989"/>
    </source>
</evidence>
<evidence type="ECO:0000259" key="8">
    <source>
        <dbReference type="Pfam" id="PF00482"/>
    </source>
</evidence>
<evidence type="ECO:0000256" key="3">
    <source>
        <dbReference type="ARBA" id="ARBA00022475"/>
    </source>
</evidence>
<dbReference type="InterPro" id="IPR003004">
    <property type="entry name" value="GspF/PilC"/>
</dbReference>
<keyword evidence="3" id="KW-1003">Cell membrane</keyword>
<evidence type="ECO:0000313" key="9">
    <source>
        <dbReference type="EMBL" id="OUP62009.1"/>
    </source>
</evidence>
<dbReference type="Proteomes" id="UP000195447">
    <property type="component" value="Unassembled WGS sequence"/>
</dbReference>
<comment type="similarity">
    <text evidence="2">Belongs to the GSP F family.</text>
</comment>
<feature type="transmembrane region" description="Helical" evidence="7">
    <location>
        <begin position="162"/>
        <end position="183"/>
    </location>
</feature>
<proteinExistence type="inferred from homology"/>
<comment type="caution">
    <text evidence="9">The sequence shown here is derived from an EMBL/GenBank/DDBJ whole genome shotgun (WGS) entry which is preliminary data.</text>
</comment>
<dbReference type="PANTHER" id="PTHR30012:SF0">
    <property type="entry name" value="TYPE II SECRETION SYSTEM PROTEIN F-RELATED"/>
    <property type="match status" value="1"/>
</dbReference>
<evidence type="ECO:0000256" key="7">
    <source>
        <dbReference type="SAM" id="Phobius"/>
    </source>
</evidence>
<gene>
    <name evidence="9" type="ORF">B5F14_01080</name>
</gene>
<keyword evidence="6 7" id="KW-0472">Membrane</keyword>
<comment type="subcellular location">
    <subcellularLocation>
        <location evidence="1">Cell membrane</location>
        <topology evidence="1">Multi-pass membrane protein</topology>
    </subcellularLocation>
</comment>
<keyword evidence="10" id="KW-1185">Reference proteome</keyword>
<dbReference type="Pfam" id="PF00482">
    <property type="entry name" value="T2SSF"/>
    <property type="match status" value="2"/>
</dbReference>
<feature type="domain" description="Type II secretion system protein GspF" evidence="8">
    <location>
        <begin position="216"/>
        <end position="338"/>
    </location>
</feature>
<sequence>MKNKQLSLKDKQILTNEWAMILSSGLPISEGLYILQDQVMNKDLKEVVESIQKDFLENGDFAGAIKNSKAFDPYMEKMIYIGQQSGHLDEVMQKMVEYYQRQEDMENQVKEALTYPMVLLCIMFVIVALMVFKVLPIFEGLLDNLALSVSDFSFSLMNIGTLFGKISLGVLVVILLGFLLFWLGNQYFKNNSNWNNFLSTFILTKKLYLKLSLAKFTYAISLFFASGYPIDEAIDIVSDFIEHPQLKKKILEIKDDLMNGSSFISLLLKKKVYEGYYANMLAIADRTGKQDEMFHRLSDLYQKDVEDATSRFINVIEPSIIAFLSLIVGVLLLSIMLPLMSLMVAL</sequence>
<dbReference type="InterPro" id="IPR018076">
    <property type="entry name" value="T2SS_GspF_dom"/>
</dbReference>
<dbReference type="AlphaFoldDB" id="A0A1Y4M294"/>
<feature type="domain" description="Type II secretion system protein GspF" evidence="8">
    <location>
        <begin position="15"/>
        <end position="136"/>
    </location>
</feature>
<dbReference type="EMBL" id="NFKM01000001">
    <property type="protein sequence ID" value="OUP62009.1"/>
    <property type="molecule type" value="Genomic_DNA"/>
</dbReference>
<protein>
    <recommendedName>
        <fullName evidence="8">Type II secretion system protein GspF domain-containing protein</fullName>
    </recommendedName>
</protein>
<feature type="transmembrane region" description="Helical" evidence="7">
    <location>
        <begin position="320"/>
        <end position="345"/>
    </location>
</feature>
<organism evidence="9 10">
    <name type="scientific">Faecalitalea cylindroides</name>
    <dbReference type="NCBI Taxonomy" id="39483"/>
    <lineage>
        <taxon>Bacteria</taxon>
        <taxon>Bacillati</taxon>
        <taxon>Bacillota</taxon>
        <taxon>Erysipelotrichia</taxon>
        <taxon>Erysipelotrichales</taxon>
        <taxon>Erysipelotrichaceae</taxon>
        <taxon>Faecalitalea</taxon>
    </lineage>
</organism>
<evidence type="ECO:0000313" key="10">
    <source>
        <dbReference type="Proteomes" id="UP000195447"/>
    </source>
</evidence>
<dbReference type="InterPro" id="IPR042094">
    <property type="entry name" value="T2SS_GspF_sf"/>
</dbReference>
<evidence type="ECO:0000256" key="4">
    <source>
        <dbReference type="ARBA" id="ARBA00022692"/>
    </source>
</evidence>
<keyword evidence="4 7" id="KW-0812">Transmembrane</keyword>
<reference evidence="10" key="1">
    <citation type="submission" date="2017-04" db="EMBL/GenBank/DDBJ databases">
        <title>Function of individual gut microbiota members based on whole genome sequencing of pure cultures obtained from chicken caecum.</title>
        <authorList>
            <person name="Medvecky M."/>
            <person name="Cejkova D."/>
            <person name="Polansky O."/>
            <person name="Karasova D."/>
            <person name="Kubasova T."/>
            <person name="Cizek A."/>
            <person name="Rychlik I."/>
        </authorList>
    </citation>
    <scope>NUCLEOTIDE SEQUENCE [LARGE SCALE GENOMIC DNA]</scope>
    <source>
        <strain evidence="10">An178</strain>
    </source>
</reference>
<name>A0A1Y4M294_9FIRM</name>
<accession>A0A1Y4M294</accession>
<evidence type="ECO:0000256" key="1">
    <source>
        <dbReference type="ARBA" id="ARBA00004651"/>
    </source>
</evidence>
<dbReference type="RefSeq" id="WP_087158049.1">
    <property type="nucleotide sequence ID" value="NZ_NFKM01000001.1"/>
</dbReference>